<dbReference type="Pfam" id="PF07589">
    <property type="entry name" value="PEP-CTERM"/>
    <property type="match status" value="1"/>
</dbReference>
<feature type="signal peptide" evidence="1">
    <location>
        <begin position="1"/>
        <end position="22"/>
    </location>
</feature>
<name>A0ABU7G7J3_9ALTE</name>
<dbReference type="EMBL" id="JAYDYW010000012">
    <property type="protein sequence ID" value="MEE1675373.1"/>
    <property type="molecule type" value="Genomic_DNA"/>
</dbReference>
<feature type="chain" id="PRO_5046041206" evidence="1">
    <location>
        <begin position="23"/>
        <end position="315"/>
    </location>
</feature>
<organism evidence="3 4">
    <name type="scientific">Agarivorans aestuarii</name>
    <dbReference type="NCBI Taxonomy" id="1563703"/>
    <lineage>
        <taxon>Bacteria</taxon>
        <taxon>Pseudomonadati</taxon>
        <taxon>Pseudomonadota</taxon>
        <taxon>Gammaproteobacteria</taxon>
        <taxon>Alteromonadales</taxon>
        <taxon>Alteromonadaceae</taxon>
        <taxon>Agarivorans</taxon>
    </lineage>
</organism>
<comment type="caution">
    <text evidence="3">The sequence shown here is derived from an EMBL/GenBank/DDBJ whole genome shotgun (WGS) entry which is preliminary data.</text>
</comment>
<evidence type="ECO:0000313" key="3">
    <source>
        <dbReference type="EMBL" id="MEE1675373.1"/>
    </source>
</evidence>
<evidence type="ECO:0000313" key="4">
    <source>
        <dbReference type="Proteomes" id="UP001310248"/>
    </source>
</evidence>
<reference evidence="4" key="1">
    <citation type="submission" date="2023-07" db="EMBL/GenBank/DDBJ databases">
        <title>Draft genome sequence of Agarivorans aestuarii strain ZMCS4, a CAZymes producing bacteria isolated from the marine brown algae Clodostephus spongiosus.</title>
        <authorList>
            <person name="Lorente B."/>
            <person name="Cabral C."/>
            <person name="Frias J."/>
            <person name="Faria J."/>
            <person name="Toubarro D."/>
        </authorList>
    </citation>
    <scope>NUCLEOTIDE SEQUENCE [LARGE SCALE GENOMIC DNA]</scope>
    <source>
        <strain evidence="4">ZMCS4</strain>
    </source>
</reference>
<sequence length="315" mass="33082">MNKLKLTCLAASLSFASVTANSALITDWNYLNDAGFDEWTSDAGSIDPTGIDASGATRSEFDGFAGDIFNAPDPLFGGTLPKTLEWGVPYGAENPDLKKSALVIEEAKEGTVTTSVVDGVGTLDFAEGTGLMHENWGVTGDTLVAATLFDGLFLGPTAPIATPLAPAPVLQFGIIFEETYNTPSNDICKYEPTQLVGAAGINQEGCSDLFTLVLGPDVTFTEVGDDIYLQNSFVLPIPGYDDYVYTLTTRLQGLEVLGSVDCGTGFTCVGFLTEEDKTNELKAGFAISAAQVSEPGTLAIFGLGLLGLAAVRRRA</sequence>
<evidence type="ECO:0000259" key="2">
    <source>
        <dbReference type="Pfam" id="PF07589"/>
    </source>
</evidence>
<dbReference type="NCBIfam" id="NF038125">
    <property type="entry name" value="PEP_CTERM_THxN"/>
    <property type="match status" value="1"/>
</dbReference>
<dbReference type="NCBIfam" id="TIGR02595">
    <property type="entry name" value="PEP_CTERM"/>
    <property type="match status" value="1"/>
</dbReference>
<keyword evidence="1" id="KW-0732">Signal</keyword>
<gene>
    <name evidence="3" type="ORF">SNR37_000698</name>
</gene>
<feature type="domain" description="Ice-binding protein C-terminal" evidence="2">
    <location>
        <begin position="291"/>
        <end position="314"/>
    </location>
</feature>
<dbReference type="Proteomes" id="UP001310248">
    <property type="component" value="Unassembled WGS sequence"/>
</dbReference>
<keyword evidence="4" id="KW-1185">Reference proteome</keyword>
<dbReference type="InterPro" id="IPR013424">
    <property type="entry name" value="Ice-binding_C"/>
</dbReference>
<accession>A0ABU7G7J3</accession>
<proteinExistence type="predicted"/>
<evidence type="ECO:0000256" key="1">
    <source>
        <dbReference type="SAM" id="SignalP"/>
    </source>
</evidence>
<dbReference type="RefSeq" id="WP_329776296.1">
    <property type="nucleotide sequence ID" value="NZ_JAYDYW010000012.1"/>
</dbReference>
<protein>
    <submittedName>
        <fullName evidence="3">THxN family PEP-CTERM protein</fullName>
    </submittedName>
</protein>